<comment type="caution">
    <text evidence="1">Lacks conserved residue(s) required for the propagation of feature annotation.</text>
</comment>
<dbReference type="AlphaFoldDB" id="A0A2G8SGB6"/>
<keyword evidence="5" id="KW-1185">Reference proteome</keyword>
<name>A0A2G8SGB6_9APHY</name>
<evidence type="ECO:0000259" key="3">
    <source>
        <dbReference type="PROSITE" id="PS50095"/>
    </source>
</evidence>
<evidence type="ECO:0000313" key="4">
    <source>
        <dbReference type="EMBL" id="PIL32825.1"/>
    </source>
</evidence>
<dbReference type="EMBL" id="AYKW01000009">
    <property type="protein sequence ID" value="PIL32825.1"/>
    <property type="molecule type" value="Genomic_DNA"/>
</dbReference>
<feature type="region of interest" description="Disordered" evidence="2">
    <location>
        <begin position="1"/>
        <end position="84"/>
    </location>
</feature>
<accession>A0A2G8SGB6</accession>
<evidence type="ECO:0000313" key="5">
    <source>
        <dbReference type="Proteomes" id="UP000230002"/>
    </source>
</evidence>
<dbReference type="Proteomes" id="UP000230002">
    <property type="component" value="Unassembled WGS sequence"/>
</dbReference>
<proteinExistence type="predicted"/>
<reference evidence="4 5" key="1">
    <citation type="journal article" date="2015" name="Sci. Rep.">
        <title>Chromosome-level genome map provides insights into diverse defense mechanisms in the medicinal fungus Ganoderma sinense.</title>
        <authorList>
            <person name="Zhu Y."/>
            <person name="Xu J."/>
            <person name="Sun C."/>
            <person name="Zhou S."/>
            <person name="Xu H."/>
            <person name="Nelson D.R."/>
            <person name="Qian J."/>
            <person name="Song J."/>
            <person name="Luo H."/>
            <person name="Xiang L."/>
            <person name="Li Y."/>
            <person name="Xu Z."/>
            <person name="Ji A."/>
            <person name="Wang L."/>
            <person name="Lu S."/>
            <person name="Hayward A."/>
            <person name="Sun W."/>
            <person name="Li X."/>
            <person name="Schwartz D.C."/>
            <person name="Wang Y."/>
            <person name="Chen S."/>
        </authorList>
    </citation>
    <scope>NUCLEOTIDE SEQUENCE [LARGE SCALE GENOMIC DNA]</scope>
    <source>
        <strain evidence="4 5">ZZ0214-1</strain>
    </source>
</reference>
<feature type="compositionally biased region" description="Polar residues" evidence="2">
    <location>
        <begin position="15"/>
        <end position="29"/>
    </location>
</feature>
<evidence type="ECO:0000256" key="1">
    <source>
        <dbReference type="PROSITE-ProRule" id="PRU00152"/>
    </source>
</evidence>
<organism evidence="4 5">
    <name type="scientific">Ganoderma sinense ZZ0214-1</name>
    <dbReference type="NCBI Taxonomy" id="1077348"/>
    <lineage>
        <taxon>Eukaryota</taxon>
        <taxon>Fungi</taxon>
        <taxon>Dikarya</taxon>
        <taxon>Basidiomycota</taxon>
        <taxon>Agaricomycotina</taxon>
        <taxon>Agaricomycetes</taxon>
        <taxon>Polyporales</taxon>
        <taxon>Polyporaceae</taxon>
        <taxon>Ganoderma</taxon>
    </lineage>
</organism>
<gene>
    <name evidence="4" type="ORF">GSI_04942</name>
</gene>
<sequence>MSQSVAQPENMAGPSASNSIPPQLSAEQDSQPDRGSLEDVIQPDNGLDMLGLPLLQYPPPSAAGDEGNDSQQVPFEESSEGTGVPPLAVLSELRDAQKFIEAIRAATLDKDALDEDVLERLYAPPSTLLDSEINDPTFRFALDLFLDTNTSSDDTYKSVRSSYHRHHPDRLLPSHYQMKKRLTEITGIAPIKHDMCIQSSRSDGQDKVPRRVFYTLPLGPQLQAQWRNPVGAQNMRHRETRTKKVIEELRRDGWNVSEYDDFFQGSDYLQAVLDGKIKDGDTVLMLSMDGAQLYRNKQSDCWMYIWVILNLAPDLRYKVNIQEGSVSGMQKGIYLSFHSSSSRSSRLMVLA</sequence>
<evidence type="ECO:0000256" key="2">
    <source>
        <dbReference type="SAM" id="MobiDB-lite"/>
    </source>
</evidence>
<dbReference type="InterPro" id="IPR001024">
    <property type="entry name" value="PLAT/LH2_dom"/>
</dbReference>
<dbReference type="STRING" id="1077348.A0A2G8SGB6"/>
<comment type="caution">
    <text evidence="4">The sequence shown here is derived from an EMBL/GenBank/DDBJ whole genome shotgun (WGS) entry which is preliminary data.</text>
</comment>
<dbReference type="OrthoDB" id="3261594at2759"/>
<feature type="domain" description="PLAT" evidence="3">
    <location>
        <begin position="315"/>
        <end position="351"/>
    </location>
</feature>
<dbReference type="PROSITE" id="PS50095">
    <property type="entry name" value="PLAT"/>
    <property type="match status" value="1"/>
</dbReference>
<protein>
    <recommendedName>
        <fullName evidence="3">PLAT domain-containing protein</fullName>
    </recommendedName>
</protein>